<organism evidence="1 2">
    <name type="scientific">Tolumonas auensis (strain DSM 9187 / NBRC 110442 / TA 4)</name>
    <dbReference type="NCBI Taxonomy" id="595494"/>
    <lineage>
        <taxon>Bacteria</taxon>
        <taxon>Pseudomonadati</taxon>
        <taxon>Pseudomonadota</taxon>
        <taxon>Gammaproteobacteria</taxon>
        <taxon>Aeromonadales</taxon>
        <taxon>Aeromonadaceae</taxon>
        <taxon>Tolumonas</taxon>
    </lineage>
</organism>
<reference evidence="2" key="1">
    <citation type="submission" date="2009-05" db="EMBL/GenBank/DDBJ databases">
        <title>Complete sequence of Tolumonas auensis DSM 9187.</title>
        <authorList>
            <consortium name="US DOE Joint Genome Institute"/>
            <person name="Lucas S."/>
            <person name="Copeland A."/>
            <person name="Lapidus A."/>
            <person name="Glavina del Rio T."/>
            <person name="Tice H."/>
            <person name="Bruce D."/>
            <person name="Goodwin L."/>
            <person name="Pitluck S."/>
            <person name="Chertkov O."/>
            <person name="Brettin T."/>
            <person name="Detter J.C."/>
            <person name="Han C."/>
            <person name="Larimer F."/>
            <person name="Land M."/>
            <person name="Hauser L."/>
            <person name="Kyrpides N."/>
            <person name="Mikhailova N."/>
            <person name="Spring S."/>
            <person name="Beller H."/>
        </authorList>
    </citation>
    <scope>NUCLEOTIDE SEQUENCE [LARGE SCALE GENOMIC DNA]</scope>
    <source>
        <strain evidence="2">DSM 9187 / TA4</strain>
    </source>
</reference>
<dbReference type="KEGG" id="tau:Tola_1290"/>
<keyword evidence="2" id="KW-1185">Reference proteome</keyword>
<protein>
    <submittedName>
        <fullName evidence="1">Uncharacterized protein</fullName>
    </submittedName>
</protein>
<reference evidence="1 2" key="2">
    <citation type="journal article" date="2011" name="Stand. Genomic Sci.">
        <title>Complete genome sequence of Tolumonas auensis type strain (TA 4).</title>
        <authorList>
            <person name="Chertkov O."/>
            <person name="Copeland A."/>
            <person name="Lucas S."/>
            <person name="Lapidus A."/>
            <person name="Berry K.W."/>
            <person name="Detter J.C."/>
            <person name="Del Rio T.G."/>
            <person name="Hammon N."/>
            <person name="Dalin E."/>
            <person name="Tice H."/>
            <person name="Pitluck S."/>
            <person name="Richardson P."/>
            <person name="Bruce D."/>
            <person name="Goodwin L."/>
            <person name="Han C."/>
            <person name="Tapia R."/>
            <person name="Saunders E."/>
            <person name="Schmutz J."/>
            <person name="Brettin T."/>
            <person name="Larimer F."/>
            <person name="Land M."/>
            <person name="Hauser L."/>
            <person name="Spring S."/>
            <person name="Rohde M."/>
            <person name="Kyrpides N.C."/>
            <person name="Ivanova N."/>
            <person name="Goker M."/>
            <person name="Beller H.R."/>
            <person name="Klenk H.P."/>
            <person name="Woyke T."/>
        </authorList>
    </citation>
    <scope>NUCLEOTIDE SEQUENCE [LARGE SCALE GENOMIC DNA]</scope>
    <source>
        <strain evidence="2">DSM 9187 / TA4</strain>
    </source>
</reference>
<dbReference type="EMBL" id="CP001616">
    <property type="protein sequence ID" value="ACQ92907.1"/>
    <property type="molecule type" value="Genomic_DNA"/>
</dbReference>
<sequence>MRVTGAKQQYDELIAARSWDKETQIRFFLEYAEEYQLSAHFLSYLASKPITADMTPTYSGNYSTEQLLSLLSKSETITRIIKENAIVTQVENPWTEHAMLTCIAEELAVSVSPGDKSQMQDLLTYFNEKHAYILRSMNKTLTVAKEEITDKYRFGARG</sequence>
<dbReference type="Proteomes" id="UP000009073">
    <property type="component" value="Chromosome"/>
</dbReference>
<name>C4LE86_TOLAT</name>
<dbReference type="HOGENOM" id="CLU_1668624_0_0_6"/>
<dbReference type="STRING" id="595494.Tola_1290"/>
<accession>C4LE86</accession>
<evidence type="ECO:0000313" key="1">
    <source>
        <dbReference type="EMBL" id="ACQ92907.1"/>
    </source>
</evidence>
<proteinExistence type="predicted"/>
<evidence type="ECO:0000313" key="2">
    <source>
        <dbReference type="Proteomes" id="UP000009073"/>
    </source>
</evidence>
<gene>
    <name evidence="1" type="ordered locus">Tola_1290</name>
</gene>
<dbReference type="AlphaFoldDB" id="C4LE86"/>